<dbReference type="InterPro" id="IPR010994">
    <property type="entry name" value="RuvA_2-like"/>
</dbReference>
<feature type="region of interest" description="Disordered" evidence="5">
    <location>
        <begin position="45"/>
        <end position="68"/>
    </location>
</feature>
<evidence type="ECO:0000256" key="3">
    <source>
        <dbReference type="ARBA" id="ARBA00061615"/>
    </source>
</evidence>
<organism evidence="7 8">
    <name type="scientific">Malus baccata</name>
    <name type="common">Siberian crab apple</name>
    <name type="synonym">Pyrus baccata</name>
    <dbReference type="NCBI Taxonomy" id="106549"/>
    <lineage>
        <taxon>Eukaryota</taxon>
        <taxon>Viridiplantae</taxon>
        <taxon>Streptophyta</taxon>
        <taxon>Embryophyta</taxon>
        <taxon>Tracheophyta</taxon>
        <taxon>Spermatophyta</taxon>
        <taxon>Magnoliopsida</taxon>
        <taxon>eudicotyledons</taxon>
        <taxon>Gunneridae</taxon>
        <taxon>Pentapetalae</taxon>
        <taxon>rosids</taxon>
        <taxon>fabids</taxon>
        <taxon>Rosales</taxon>
        <taxon>Rosaceae</taxon>
        <taxon>Amygdaloideae</taxon>
        <taxon>Maleae</taxon>
        <taxon>Malus</taxon>
    </lineage>
</organism>
<dbReference type="GO" id="GO:0007052">
    <property type="term" value="P:mitotic spindle organization"/>
    <property type="evidence" value="ECO:0007669"/>
    <property type="project" value="TreeGrafter"/>
</dbReference>
<evidence type="ECO:0000256" key="5">
    <source>
        <dbReference type="SAM" id="MobiDB-lite"/>
    </source>
</evidence>
<feature type="region of interest" description="Disordered" evidence="5">
    <location>
        <begin position="587"/>
        <end position="609"/>
    </location>
</feature>
<dbReference type="InterPro" id="IPR001752">
    <property type="entry name" value="Kinesin_motor_dom"/>
</dbReference>
<sequence length="703" mass="77147">MASSLCDNPDRTKTPTRSKPSRKVRFVAKVRGFMDAEAEFSKGDSWISVNKPNGEDSESVTLSFKEQQPTSRKESYELDYFYDQQEDNGVIFSQEVKPLIPGVLGGCNATVVTLGARGSGKTCLIQGSAEKPGLAALAMAEIFLATEKDGNSVNISSYEVYQDHVYDILDPERRLVLVQGDAQGKIRLKGLSRVPVKSVSEFYNLYVSGCASCKRAQKVATELPRPGHKGLIVHVSSPSESSDALQVGKLNFVDLAGCYEGTRRKSVDGLNLVETSKIHKSIYAMLNVVHALSASGNHVPYRESKLTHLLQDSLSGAHRVLMVTCLKPTFCQDSMYMVSLVSRSCQNNNGAVMESTKKTKCLTRSAVVPSRKGHIPRTIVATTKKQTISRAPLSEKKINCSMTPVLKGRKLFDEKNQLTKSKKGSSISDIASTSETSVDKEEMSVSSVTEVAEPSVENMLSDALKPLELTSMAEKDNLSSDAPKHAESILMAKKDVSFNSDAHTEKHTPGVNSRDDFSLLEEGHRVEKEGKNSDVNDEKSPPISSRLQELSNNLKNLISATPVCKKISDASKTDCSATPLCTKMREENDASSNNVEPKTPANQGMKDNRCEVTNVNSPWEALSVRNSEVKHSLVQEYLGFLNTASKEELKRLKGIGEKRATYIMELRDESPKPFKNLDDLEEIGLSAKQIKGLMKKEFGGLFN</sequence>
<dbReference type="SUPFAM" id="SSF47781">
    <property type="entry name" value="RuvA domain 2-like"/>
    <property type="match status" value="1"/>
</dbReference>
<dbReference type="Proteomes" id="UP000315295">
    <property type="component" value="Unassembled WGS sequence"/>
</dbReference>
<dbReference type="GO" id="GO:0005874">
    <property type="term" value="C:microtubule"/>
    <property type="evidence" value="ECO:0007669"/>
    <property type="project" value="UniProtKB-KW"/>
</dbReference>
<evidence type="ECO:0000313" key="7">
    <source>
        <dbReference type="EMBL" id="TQD82969.1"/>
    </source>
</evidence>
<dbReference type="PANTHER" id="PTHR47969:SF9">
    <property type="entry name" value="KINESIN-LIKE PROTEIN"/>
    <property type="match status" value="1"/>
</dbReference>
<dbReference type="Pfam" id="PF00225">
    <property type="entry name" value="Kinesin"/>
    <property type="match status" value="1"/>
</dbReference>
<name>A0A540L9H2_MALBA</name>
<dbReference type="AlphaFoldDB" id="A0A540L9H2"/>
<feature type="compositionally biased region" description="Polar residues" evidence="5">
    <location>
        <begin position="59"/>
        <end position="68"/>
    </location>
</feature>
<dbReference type="GO" id="GO:0005875">
    <property type="term" value="C:microtubule associated complex"/>
    <property type="evidence" value="ECO:0007669"/>
    <property type="project" value="TreeGrafter"/>
</dbReference>
<dbReference type="GO" id="GO:0003777">
    <property type="term" value="F:microtubule motor activity"/>
    <property type="evidence" value="ECO:0007669"/>
    <property type="project" value="InterPro"/>
</dbReference>
<dbReference type="Pfam" id="PF12836">
    <property type="entry name" value="HHH_3"/>
    <property type="match status" value="1"/>
</dbReference>
<dbReference type="PANTHER" id="PTHR47969">
    <property type="entry name" value="CHROMOSOME-ASSOCIATED KINESIN KIF4A-RELATED"/>
    <property type="match status" value="1"/>
</dbReference>
<feature type="compositionally biased region" description="Basic and acidic residues" evidence="5">
    <location>
        <begin position="525"/>
        <end position="540"/>
    </location>
</feature>
<protein>
    <recommendedName>
        <fullName evidence="6">Kinesin motor domain-containing protein</fullName>
    </recommendedName>
</protein>
<dbReference type="InterPro" id="IPR036961">
    <property type="entry name" value="Kinesin_motor_dom_sf"/>
</dbReference>
<dbReference type="GO" id="GO:0051231">
    <property type="term" value="P:spindle elongation"/>
    <property type="evidence" value="ECO:0007669"/>
    <property type="project" value="TreeGrafter"/>
</dbReference>
<keyword evidence="1" id="KW-0493">Microtubule</keyword>
<comment type="similarity">
    <text evidence="3">Belongs to the TRAFAC class myosin-kinesin ATPase superfamily. Kinesin family. KIN-10 subfamily.</text>
</comment>
<dbReference type="FunFam" id="1.10.150.280:FF:000003">
    <property type="entry name" value="Kinesin-like protein KIN-10C"/>
    <property type="match status" value="1"/>
</dbReference>
<proteinExistence type="inferred from homology"/>
<dbReference type="SUPFAM" id="SSF52540">
    <property type="entry name" value="P-loop containing nucleoside triphosphate hydrolases"/>
    <property type="match status" value="1"/>
</dbReference>
<dbReference type="Gene3D" id="3.40.850.10">
    <property type="entry name" value="Kinesin motor domain"/>
    <property type="match status" value="1"/>
</dbReference>
<keyword evidence="8" id="KW-1185">Reference proteome</keyword>
<evidence type="ECO:0000313" key="8">
    <source>
        <dbReference type="Proteomes" id="UP000315295"/>
    </source>
</evidence>
<feature type="compositionally biased region" description="Polar residues" evidence="5">
    <location>
        <begin position="590"/>
        <end position="602"/>
    </location>
</feature>
<evidence type="ECO:0000256" key="2">
    <source>
        <dbReference type="ARBA" id="ARBA00023175"/>
    </source>
</evidence>
<evidence type="ECO:0000256" key="1">
    <source>
        <dbReference type="ARBA" id="ARBA00022701"/>
    </source>
</evidence>
<dbReference type="SMART" id="SM00129">
    <property type="entry name" value="KISc"/>
    <property type="match status" value="1"/>
</dbReference>
<feature type="compositionally biased region" description="Polar residues" evidence="5">
    <location>
        <begin position="424"/>
        <end position="436"/>
    </location>
</feature>
<feature type="region of interest" description="Disordered" evidence="5">
    <location>
        <begin position="422"/>
        <end position="457"/>
    </location>
</feature>
<dbReference type="Gene3D" id="1.10.150.280">
    <property type="entry name" value="AF1531-like domain"/>
    <property type="match status" value="1"/>
</dbReference>
<dbReference type="PROSITE" id="PS50067">
    <property type="entry name" value="KINESIN_MOTOR_2"/>
    <property type="match status" value="1"/>
</dbReference>
<dbReference type="GO" id="GO:0005524">
    <property type="term" value="F:ATP binding"/>
    <property type="evidence" value="ECO:0007669"/>
    <property type="project" value="UniProtKB-UniRule"/>
</dbReference>
<keyword evidence="4" id="KW-0067">ATP-binding</keyword>
<dbReference type="InterPro" id="IPR027417">
    <property type="entry name" value="P-loop_NTPase"/>
</dbReference>
<feature type="binding site" evidence="4">
    <location>
        <begin position="115"/>
        <end position="122"/>
    </location>
    <ligand>
        <name>ATP</name>
        <dbReference type="ChEBI" id="CHEBI:30616"/>
    </ligand>
</feature>
<dbReference type="GO" id="GO:0008017">
    <property type="term" value="F:microtubule binding"/>
    <property type="evidence" value="ECO:0007669"/>
    <property type="project" value="InterPro"/>
</dbReference>
<reference evidence="7 8" key="1">
    <citation type="journal article" date="2019" name="G3 (Bethesda)">
        <title>Sequencing of a Wild Apple (Malus baccata) Genome Unravels the Differences Between Cultivated and Wild Apple Species Regarding Disease Resistance and Cold Tolerance.</title>
        <authorList>
            <person name="Chen X."/>
        </authorList>
    </citation>
    <scope>NUCLEOTIDE SEQUENCE [LARGE SCALE GENOMIC DNA]</scope>
    <source>
        <strain evidence="8">cv. Shandingzi</strain>
        <tissue evidence="7">Leaves</tissue>
    </source>
</reference>
<dbReference type="STRING" id="106549.A0A540L9H2"/>
<dbReference type="PRINTS" id="PR00380">
    <property type="entry name" value="KINESINHEAVY"/>
</dbReference>
<dbReference type="GO" id="GO:0007018">
    <property type="term" value="P:microtubule-based movement"/>
    <property type="evidence" value="ECO:0007669"/>
    <property type="project" value="InterPro"/>
</dbReference>
<keyword evidence="2 4" id="KW-0505">Motor protein</keyword>
<dbReference type="InterPro" id="IPR027640">
    <property type="entry name" value="Kinesin-like_fam"/>
</dbReference>
<evidence type="ECO:0000259" key="6">
    <source>
        <dbReference type="PROSITE" id="PS50067"/>
    </source>
</evidence>
<feature type="region of interest" description="Disordered" evidence="5">
    <location>
        <begin position="525"/>
        <end position="544"/>
    </location>
</feature>
<dbReference type="EMBL" id="VIEB01000699">
    <property type="protein sequence ID" value="TQD82969.1"/>
    <property type="molecule type" value="Genomic_DNA"/>
</dbReference>
<accession>A0A540L9H2</accession>
<feature type="domain" description="Kinesin motor" evidence="6">
    <location>
        <begin position="23"/>
        <end position="347"/>
    </location>
</feature>
<comment type="caution">
    <text evidence="7">The sequence shown here is derived from an EMBL/GenBank/DDBJ whole genome shotgun (WGS) entry which is preliminary data.</text>
</comment>
<evidence type="ECO:0000256" key="4">
    <source>
        <dbReference type="PROSITE-ProRule" id="PRU00283"/>
    </source>
</evidence>
<gene>
    <name evidence="7" type="ORF">C1H46_031479</name>
</gene>
<feature type="region of interest" description="Disordered" evidence="5">
    <location>
        <begin position="1"/>
        <end position="21"/>
    </location>
</feature>
<keyword evidence="4" id="KW-0547">Nucleotide-binding</keyword>